<feature type="transmembrane region" description="Helical" evidence="1">
    <location>
        <begin position="6"/>
        <end position="25"/>
    </location>
</feature>
<evidence type="ECO:0000313" key="2">
    <source>
        <dbReference type="EMBL" id="CAD2199695.1"/>
    </source>
</evidence>
<sequence>MPFFDFFQFPIILLFSLFYSNFCSFSKKTSILDMTIALHKSRNHVKPSHSSKTTSRHYKTDRLSNIFLISS</sequence>
<protein>
    <submittedName>
        <fullName evidence="2">Uncharacterized protein</fullName>
    </submittedName>
</protein>
<dbReference type="EMBL" id="CAJEWN010001733">
    <property type="protein sequence ID" value="CAD2199695.1"/>
    <property type="molecule type" value="Genomic_DNA"/>
</dbReference>
<name>A0A6V7XK72_MELEN</name>
<keyword evidence="1" id="KW-0472">Membrane</keyword>
<accession>A0A6V7XK72</accession>
<gene>
    <name evidence="2" type="ORF">MENT_LOCUS53109</name>
</gene>
<dbReference type="AlphaFoldDB" id="A0A6V7XK72"/>
<proteinExistence type="predicted"/>
<comment type="caution">
    <text evidence="2">The sequence shown here is derived from an EMBL/GenBank/DDBJ whole genome shotgun (WGS) entry which is preliminary data.</text>
</comment>
<reference evidence="2 3" key="1">
    <citation type="submission" date="2020-08" db="EMBL/GenBank/DDBJ databases">
        <authorList>
            <person name="Koutsovoulos G."/>
            <person name="Danchin GJ E."/>
        </authorList>
    </citation>
    <scope>NUCLEOTIDE SEQUENCE [LARGE SCALE GENOMIC DNA]</scope>
</reference>
<dbReference type="Proteomes" id="UP000580250">
    <property type="component" value="Unassembled WGS sequence"/>
</dbReference>
<keyword evidence="1" id="KW-1133">Transmembrane helix</keyword>
<organism evidence="2 3">
    <name type="scientific">Meloidogyne enterolobii</name>
    <name type="common">Root-knot nematode worm</name>
    <name type="synonym">Meloidogyne mayaguensis</name>
    <dbReference type="NCBI Taxonomy" id="390850"/>
    <lineage>
        <taxon>Eukaryota</taxon>
        <taxon>Metazoa</taxon>
        <taxon>Ecdysozoa</taxon>
        <taxon>Nematoda</taxon>
        <taxon>Chromadorea</taxon>
        <taxon>Rhabditida</taxon>
        <taxon>Tylenchina</taxon>
        <taxon>Tylenchomorpha</taxon>
        <taxon>Tylenchoidea</taxon>
        <taxon>Meloidogynidae</taxon>
        <taxon>Meloidogyninae</taxon>
        <taxon>Meloidogyne</taxon>
    </lineage>
</organism>
<evidence type="ECO:0000313" key="3">
    <source>
        <dbReference type="Proteomes" id="UP000580250"/>
    </source>
</evidence>
<evidence type="ECO:0000256" key="1">
    <source>
        <dbReference type="SAM" id="Phobius"/>
    </source>
</evidence>
<keyword evidence="1" id="KW-0812">Transmembrane</keyword>